<gene>
    <name evidence="2" type="ORF">ACFPOF_14325</name>
</gene>
<reference evidence="3" key="1">
    <citation type="journal article" date="2019" name="Int. J. Syst. Evol. Microbiol.">
        <title>The Global Catalogue of Microorganisms (GCM) 10K type strain sequencing project: providing services to taxonomists for standard genome sequencing and annotation.</title>
        <authorList>
            <consortium name="The Broad Institute Genomics Platform"/>
            <consortium name="The Broad Institute Genome Sequencing Center for Infectious Disease"/>
            <person name="Wu L."/>
            <person name="Ma J."/>
        </authorList>
    </citation>
    <scope>NUCLEOTIDE SEQUENCE [LARGE SCALE GENOMIC DNA]</scope>
    <source>
        <strain evidence="3">CGMCC 1.18575</strain>
    </source>
</reference>
<feature type="compositionally biased region" description="Basic and acidic residues" evidence="1">
    <location>
        <begin position="20"/>
        <end position="30"/>
    </location>
</feature>
<sequence length="41" mass="4507">MKNGITVEFKTELSGSTQNEESKVTADRPTTRSVCSYVVNV</sequence>
<evidence type="ECO:0000313" key="2">
    <source>
        <dbReference type="EMBL" id="MFC5403916.1"/>
    </source>
</evidence>
<evidence type="ECO:0000313" key="3">
    <source>
        <dbReference type="Proteomes" id="UP001596113"/>
    </source>
</evidence>
<protein>
    <submittedName>
        <fullName evidence="2">Uncharacterized protein</fullName>
    </submittedName>
</protein>
<dbReference type="RefSeq" id="WP_378133718.1">
    <property type="nucleotide sequence ID" value="NZ_JBHSMI010000025.1"/>
</dbReference>
<evidence type="ECO:0000256" key="1">
    <source>
        <dbReference type="SAM" id="MobiDB-lite"/>
    </source>
</evidence>
<dbReference type="Proteomes" id="UP001596113">
    <property type="component" value="Unassembled WGS sequence"/>
</dbReference>
<comment type="caution">
    <text evidence="2">The sequence shown here is derived from an EMBL/GenBank/DDBJ whole genome shotgun (WGS) entry which is preliminary data.</text>
</comment>
<keyword evidence="3" id="KW-1185">Reference proteome</keyword>
<dbReference type="EMBL" id="JBHSMI010000025">
    <property type="protein sequence ID" value="MFC5403916.1"/>
    <property type="molecule type" value="Genomic_DNA"/>
</dbReference>
<feature type="region of interest" description="Disordered" evidence="1">
    <location>
        <begin position="1"/>
        <end position="30"/>
    </location>
</feature>
<name>A0ABW0HRQ4_9BACL</name>
<proteinExistence type="predicted"/>
<accession>A0ABW0HRQ4</accession>
<organism evidence="2 3">
    <name type="scientific">Cohnella soli</name>
    <dbReference type="NCBI Taxonomy" id="425005"/>
    <lineage>
        <taxon>Bacteria</taxon>
        <taxon>Bacillati</taxon>
        <taxon>Bacillota</taxon>
        <taxon>Bacilli</taxon>
        <taxon>Bacillales</taxon>
        <taxon>Paenibacillaceae</taxon>
        <taxon>Cohnella</taxon>
    </lineage>
</organism>